<name>A0A1K0FLU7_9ACTN</name>
<proteinExistence type="predicted"/>
<comment type="caution">
    <text evidence="3">The sequence shown here is derived from an EMBL/GenBank/DDBJ whole genome shotgun (WGS) entry which is preliminary data.</text>
</comment>
<dbReference type="RefSeq" id="WP_071805692.1">
    <property type="nucleotide sequence ID" value="NZ_MEIA01000137.1"/>
</dbReference>
<dbReference type="EMBL" id="MEIA01000137">
    <property type="protein sequence ID" value="OJF13704.1"/>
    <property type="molecule type" value="Genomic_DNA"/>
</dbReference>
<feature type="signal peptide" evidence="2">
    <location>
        <begin position="1"/>
        <end position="33"/>
    </location>
</feature>
<gene>
    <name evidence="3" type="ORF">BG844_13630</name>
</gene>
<organism evidence="3 4">
    <name type="scientific">Couchioplanes caeruleus subsp. caeruleus</name>
    <dbReference type="NCBI Taxonomy" id="56427"/>
    <lineage>
        <taxon>Bacteria</taxon>
        <taxon>Bacillati</taxon>
        <taxon>Actinomycetota</taxon>
        <taxon>Actinomycetes</taxon>
        <taxon>Micromonosporales</taxon>
        <taxon>Micromonosporaceae</taxon>
        <taxon>Couchioplanes</taxon>
    </lineage>
</organism>
<feature type="region of interest" description="Disordered" evidence="1">
    <location>
        <begin position="334"/>
        <end position="367"/>
    </location>
</feature>
<accession>A0A1K0FLU7</accession>
<feature type="compositionally biased region" description="Low complexity" evidence="1">
    <location>
        <begin position="358"/>
        <end position="367"/>
    </location>
</feature>
<feature type="chain" id="PRO_5038507562" evidence="2">
    <location>
        <begin position="34"/>
        <end position="367"/>
    </location>
</feature>
<dbReference type="Proteomes" id="UP000182486">
    <property type="component" value="Unassembled WGS sequence"/>
</dbReference>
<evidence type="ECO:0000313" key="4">
    <source>
        <dbReference type="Proteomes" id="UP000182486"/>
    </source>
</evidence>
<evidence type="ECO:0000313" key="3">
    <source>
        <dbReference type="EMBL" id="OJF13704.1"/>
    </source>
</evidence>
<evidence type="ECO:0000256" key="1">
    <source>
        <dbReference type="SAM" id="MobiDB-lite"/>
    </source>
</evidence>
<dbReference type="AlphaFoldDB" id="A0A1K0FLU7"/>
<sequence length="367" mass="39510">MPRLTDGFTTRRFLAAGLTAVVLTAASPAAAIAAPTRTLPTSTMVLAATEYEQKMALAIKFGLGGRLDLIELVDRDFVIAIWTHVKDKPQNAEVRVAAELAFSATPQDVEQACADFILTEAQAALDRERERRSAEEKRRSDLARSTAAAAINVTADAALLDGTDAKFVELIWQRVVEDSQWPKVKAAAAVALQGTAGQQQAFIASGLAEAARQDTKDRIAKDEAQTGAAKAAALVRAAKRFAANRIGLPVTDELLNLPDRDFIVTVWNHEAGGTKVQDAAVEASRSLDPAIWKTFIDTGIHQAKDRDIQAALDKKEAEDRTAVRAIVDRAVKPVMQAWQQPGASRWRATRTPSPPSAGPGSTRSDRT</sequence>
<evidence type="ECO:0000256" key="2">
    <source>
        <dbReference type="SAM" id="SignalP"/>
    </source>
</evidence>
<keyword evidence="4" id="KW-1185">Reference proteome</keyword>
<reference evidence="3 4" key="1">
    <citation type="submission" date="2016-09" db="EMBL/GenBank/DDBJ databases">
        <title>Couchioplanes caeruleus draft genome sequence.</title>
        <authorList>
            <person name="Sheehan J."/>
            <person name="Caffrey P."/>
        </authorList>
    </citation>
    <scope>NUCLEOTIDE SEQUENCE [LARGE SCALE GENOMIC DNA]</scope>
    <source>
        <strain evidence="3 4">DSM 43634</strain>
    </source>
</reference>
<keyword evidence="2" id="KW-0732">Signal</keyword>
<protein>
    <submittedName>
        <fullName evidence="3">Uncharacterized protein</fullName>
    </submittedName>
</protein>